<reference evidence="11 13" key="1">
    <citation type="submission" date="2023-07" db="EMBL/GenBank/DDBJ databases">
        <title>Unpublished Manusciprt.</title>
        <authorList>
            <person name="Aydin F."/>
            <person name="Tarhane S."/>
            <person name="Saticioglu I.B."/>
            <person name="Karakaya E."/>
            <person name="Abay S."/>
            <person name="Guran O."/>
            <person name="Bozkurt E."/>
            <person name="Uzum N."/>
            <person name="Olgun K."/>
            <person name="Jablonski D."/>
        </authorList>
    </citation>
    <scope>NUCLEOTIDE SEQUENCE</scope>
    <source>
        <strain evidence="13">faydin-H75</strain>
        <strain evidence="11">Faydin-H76</strain>
    </source>
</reference>
<evidence type="ECO:0000256" key="6">
    <source>
        <dbReference type="ARBA" id="ARBA00023134"/>
    </source>
</evidence>
<dbReference type="InterPro" id="IPR013482">
    <property type="entry name" value="Molybde_CF_guanTrfase"/>
</dbReference>
<comment type="catalytic activity">
    <reaction evidence="8">
        <text>Mo-molybdopterin + GTP + H(+) = Mo-molybdopterin guanine dinucleotide + diphosphate</text>
        <dbReference type="Rhea" id="RHEA:34243"/>
        <dbReference type="ChEBI" id="CHEBI:15378"/>
        <dbReference type="ChEBI" id="CHEBI:33019"/>
        <dbReference type="ChEBI" id="CHEBI:37565"/>
        <dbReference type="ChEBI" id="CHEBI:71302"/>
        <dbReference type="ChEBI" id="CHEBI:71310"/>
        <dbReference type="EC" id="2.7.7.77"/>
    </reaction>
</comment>
<feature type="binding site" evidence="8">
    <location>
        <position position="24"/>
    </location>
    <ligand>
        <name>GTP</name>
        <dbReference type="ChEBI" id="CHEBI:37565"/>
    </ligand>
</feature>
<comment type="function">
    <text evidence="8">Transfers a GMP moiety from GTP to Mo-molybdopterin (Mo-MPT) cofactor (Moco or molybdenum cofactor) to form Mo-molybdopterin guanine dinucleotide (Mo-MGD) cofactor.</text>
</comment>
<evidence type="ECO:0000256" key="7">
    <source>
        <dbReference type="ARBA" id="ARBA00023150"/>
    </source>
</evidence>
<dbReference type="Pfam" id="PF12804">
    <property type="entry name" value="NTP_transf_3"/>
    <property type="match status" value="1"/>
</dbReference>
<comment type="cofactor">
    <cofactor evidence="8">
        <name>Mg(2+)</name>
        <dbReference type="ChEBI" id="CHEBI:18420"/>
    </cofactor>
</comment>
<feature type="binding site" evidence="8">
    <location>
        <position position="97"/>
    </location>
    <ligand>
        <name>GTP</name>
        <dbReference type="ChEBI" id="CHEBI:37565"/>
    </ligand>
</feature>
<comment type="caution">
    <text evidence="8">Lacks conserved residue(s) required for the propagation of feature annotation.</text>
</comment>
<dbReference type="Proteomes" id="UP001177258">
    <property type="component" value="Unassembled WGS sequence"/>
</dbReference>
<comment type="domain">
    <text evidence="8">The N-terminal domain determines nucleotide recognition and specific binding, while the C-terminal domain determines the specific binding to the target protein.</text>
</comment>
<feature type="binding site" evidence="8">
    <location>
        <position position="97"/>
    </location>
    <ligand>
        <name>Mg(2+)</name>
        <dbReference type="ChEBI" id="CHEBI:18420"/>
    </ligand>
</feature>
<dbReference type="SUPFAM" id="SSF53448">
    <property type="entry name" value="Nucleotide-diphospho-sugar transferases"/>
    <property type="match status" value="1"/>
</dbReference>
<dbReference type="InterPro" id="IPR025877">
    <property type="entry name" value="MobA-like_NTP_Trfase"/>
</dbReference>
<dbReference type="CDD" id="cd02503">
    <property type="entry name" value="MobA"/>
    <property type="match status" value="1"/>
</dbReference>
<evidence type="ECO:0000313" key="11">
    <source>
        <dbReference type="EMBL" id="MDP2538270.1"/>
    </source>
</evidence>
<dbReference type="GO" id="GO:0046872">
    <property type="term" value="F:metal ion binding"/>
    <property type="evidence" value="ECO:0007669"/>
    <property type="project" value="UniProtKB-KW"/>
</dbReference>
<name>A0AA90PT61_9HELI</name>
<comment type="subcellular location">
    <subcellularLocation>
        <location evidence="8">Cytoplasm</location>
    </subcellularLocation>
</comment>
<keyword evidence="2 8" id="KW-0808">Transferase</keyword>
<dbReference type="EMBL" id="JAUPEV010000001">
    <property type="protein sequence ID" value="MDO7252403.1"/>
    <property type="molecule type" value="Genomic_DNA"/>
</dbReference>
<feature type="domain" description="MobA-like NTP transferase" evidence="9">
    <location>
        <begin position="9"/>
        <end position="160"/>
    </location>
</feature>
<dbReference type="InterPro" id="IPR029044">
    <property type="entry name" value="Nucleotide-diphossugar_trans"/>
</dbReference>
<organism evidence="11 12">
    <name type="scientific">Helicobacter cappadocius</name>
    <dbReference type="NCBI Taxonomy" id="3063998"/>
    <lineage>
        <taxon>Bacteria</taxon>
        <taxon>Pseudomonadati</taxon>
        <taxon>Campylobacterota</taxon>
        <taxon>Epsilonproteobacteria</taxon>
        <taxon>Campylobacterales</taxon>
        <taxon>Helicobacteraceae</taxon>
        <taxon>Helicobacter</taxon>
    </lineage>
</organism>
<keyword evidence="1 8" id="KW-0963">Cytoplasm</keyword>
<evidence type="ECO:0000313" key="12">
    <source>
        <dbReference type="Proteomes" id="UP001177258"/>
    </source>
</evidence>
<keyword evidence="7 8" id="KW-0501">Molybdenum cofactor biosynthesis</keyword>
<keyword evidence="6 8" id="KW-0342">GTP-binding</keyword>
<evidence type="ECO:0000256" key="1">
    <source>
        <dbReference type="ARBA" id="ARBA00022490"/>
    </source>
</evidence>
<evidence type="ECO:0000256" key="2">
    <source>
        <dbReference type="ARBA" id="ARBA00022679"/>
    </source>
</evidence>
<dbReference type="GO" id="GO:0005737">
    <property type="term" value="C:cytoplasm"/>
    <property type="evidence" value="ECO:0007669"/>
    <property type="project" value="UniProtKB-SubCell"/>
</dbReference>
<keyword evidence="4 8" id="KW-0547">Nucleotide-binding</keyword>
<keyword evidence="13" id="KW-1185">Reference proteome</keyword>
<dbReference type="GO" id="GO:0061603">
    <property type="term" value="F:molybdenum cofactor guanylyltransferase activity"/>
    <property type="evidence" value="ECO:0007669"/>
    <property type="project" value="UniProtKB-EC"/>
</dbReference>
<dbReference type="RefSeq" id="WP_305516245.1">
    <property type="nucleotide sequence ID" value="NZ_JAUPEV010000001.1"/>
</dbReference>
<gene>
    <name evidence="8 11" type="primary">mobA</name>
    <name evidence="10" type="ORF">Q5I04_00520</name>
    <name evidence="11" type="ORF">Q5I06_00520</name>
</gene>
<dbReference type="NCBIfam" id="NF001837">
    <property type="entry name" value="PRK00560.1"/>
    <property type="match status" value="1"/>
</dbReference>
<accession>A0AA90PT61</accession>
<dbReference type="GO" id="GO:1902758">
    <property type="term" value="P:bis(molybdopterin guanine dinucleotide)molybdenum biosynthetic process"/>
    <property type="evidence" value="ECO:0007669"/>
    <property type="project" value="TreeGrafter"/>
</dbReference>
<dbReference type="Proteomes" id="UP001240777">
    <property type="component" value="Unassembled WGS sequence"/>
</dbReference>
<dbReference type="PANTHER" id="PTHR19136">
    <property type="entry name" value="MOLYBDENUM COFACTOR GUANYLYLTRANSFERASE"/>
    <property type="match status" value="1"/>
</dbReference>
<dbReference type="PANTHER" id="PTHR19136:SF81">
    <property type="entry name" value="MOLYBDENUM COFACTOR GUANYLYLTRANSFERASE"/>
    <property type="match status" value="1"/>
</dbReference>
<dbReference type="Gene3D" id="3.90.550.10">
    <property type="entry name" value="Spore Coat Polysaccharide Biosynthesis Protein SpsA, Chain A"/>
    <property type="match status" value="1"/>
</dbReference>
<protein>
    <recommendedName>
        <fullName evidence="8">Probable molybdenum cofactor guanylyltransferase</fullName>
        <shortName evidence="8">MoCo guanylyltransferase</shortName>
        <ecNumber evidence="8">2.7.7.77</ecNumber>
    </recommendedName>
    <alternativeName>
        <fullName evidence="8">GTP:molybdopterin guanylyltransferase</fullName>
    </alternativeName>
    <alternativeName>
        <fullName evidence="8">Mo-MPT guanylyltransferase</fullName>
    </alternativeName>
    <alternativeName>
        <fullName evidence="8">Molybdopterin guanylyltransferase</fullName>
    </alternativeName>
    <alternativeName>
        <fullName evidence="8">Molybdopterin-guanine dinucleotide synthase</fullName>
        <shortName evidence="8">MGD synthase</shortName>
    </alternativeName>
</protein>
<dbReference type="AlphaFoldDB" id="A0AA90PT61"/>
<feature type="binding site" evidence="8">
    <location>
        <begin position="12"/>
        <end position="14"/>
    </location>
    <ligand>
        <name>GTP</name>
        <dbReference type="ChEBI" id="CHEBI:37565"/>
    </ligand>
</feature>
<reference evidence="10 12" key="3">
    <citation type="journal article" date="2024" name="Syst. Appl. Microbiol.">
        <title>Helicobacter cappadocius sp. nov., from lizards: The first psychrotrophic Helicobacter species.</title>
        <authorList>
            <person name="Aydin F."/>
            <person name="Tarhane S."/>
            <person name="Karakaya E."/>
            <person name="Abay S."/>
            <person name="Kayman T."/>
            <person name="Guran O."/>
            <person name="Bozkurt E."/>
            <person name="Uzum N."/>
            <person name="Avci A."/>
            <person name="Olgun K."/>
            <person name="Jablonski D."/>
            <person name="Guran C."/>
            <person name="Burcin Saticioglu I."/>
        </authorList>
    </citation>
    <scope>NUCLEOTIDE SEQUENCE [LARGE SCALE GENOMIC DNA]</scope>
    <source>
        <strain evidence="10">Faydin-H75</strain>
        <strain evidence="12">faydin-H76</strain>
    </source>
</reference>
<evidence type="ECO:0000256" key="4">
    <source>
        <dbReference type="ARBA" id="ARBA00022741"/>
    </source>
</evidence>
<comment type="similarity">
    <text evidence="8">Belongs to the MobA family.</text>
</comment>
<dbReference type="EC" id="2.7.7.77" evidence="8"/>
<evidence type="ECO:0000259" key="9">
    <source>
        <dbReference type="Pfam" id="PF12804"/>
    </source>
</evidence>
<dbReference type="EMBL" id="JAUYZK010000001">
    <property type="protein sequence ID" value="MDP2538270.1"/>
    <property type="molecule type" value="Genomic_DNA"/>
</dbReference>
<evidence type="ECO:0000256" key="8">
    <source>
        <dbReference type="HAMAP-Rule" id="MF_00316"/>
    </source>
</evidence>
<comment type="caution">
    <text evidence="11">The sequence shown here is derived from an EMBL/GenBank/DDBJ whole genome shotgun (WGS) entry which is preliminary data.</text>
</comment>
<keyword evidence="5 8" id="KW-0460">Magnesium</keyword>
<reference evidence="10" key="2">
    <citation type="submission" date="2023-07" db="EMBL/GenBank/DDBJ databases">
        <authorList>
            <person name="Aydin F."/>
            <person name="Tarhane S."/>
            <person name="Saticioglu I.B."/>
            <person name="Karakaya E."/>
            <person name="Abay S."/>
            <person name="Guran O."/>
            <person name="Bozkurt E."/>
            <person name="Uzum N."/>
            <person name="Olgun K."/>
            <person name="Jablonski D."/>
        </authorList>
    </citation>
    <scope>NUCLEOTIDE SEQUENCE</scope>
    <source>
        <strain evidence="10">Faydin-H75</strain>
    </source>
</reference>
<sequence>MPLFKNIPCVILAGGKSSRMGENKALLPFGKSNLISYQYEKMCQIFQDVFISCKKNFFTRFEKNTLIEKDEVFSPLVGIRNAFLSLQAHKIFFVSVDTPFIKQKTLYSLCSIKDSYDVIYPVSECRSHYLVSLWDKNTFKELEFAIIHHQYKLEHLMDKLHTYAFNVDTEEEFYNLNTPEDYQNLTKISKG</sequence>
<evidence type="ECO:0000256" key="5">
    <source>
        <dbReference type="ARBA" id="ARBA00022842"/>
    </source>
</evidence>
<evidence type="ECO:0000313" key="13">
    <source>
        <dbReference type="Proteomes" id="UP001240777"/>
    </source>
</evidence>
<keyword evidence="11" id="KW-0548">Nucleotidyltransferase</keyword>
<dbReference type="HAMAP" id="MF_00316">
    <property type="entry name" value="MobA"/>
    <property type="match status" value="1"/>
</dbReference>
<evidence type="ECO:0000256" key="3">
    <source>
        <dbReference type="ARBA" id="ARBA00022723"/>
    </source>
</evidence>
<evidence type="ECO:0000313" key="10">
    <source>
        <dbReference type="EMBL" id="MDO7252403.1"/>
    </source>
</evidence>
<keyword evidence="3 8" id="KW-0479">Metal-binding</keyword>
<proteinExistence type="inferred from homology"/>
<dbReference type="GO" id="GO:0005525">
    <property type="term" value="F:GTP binding"/>
    <property type="evidence" value="ECO:0007669"/>
    <property type="project" value="UniProtKB-UniRule"/>
</dbReference>